<dbReference type="SUPFAM" id="SSF51430">
    <property type="entry name" value="NAD(P)-linked oxidoreductase"/>
    <property type="match status" value="1"/>
</dbReference>
<dbReference type="PIRSF" id="PIRSF000097">
    <property type="entry name" value="AKR"/>
    <property type="match status" value="1"/>
</dbReference>
<dbReference type="OrthoDB" id="416253at2759"/>
<feature type="chain" id="PRO_5045860863" evidence="4">
    <location>
        <begin position="17"/>
        <end position="337"/>
    </location>
</feature>
<reference evidence="7" key="1">
    <citation type="submission" date="2025-08" db="UniProtKB">
        <authorList>
            <consortium name="RefSeq"/>
        </authorList>
    </citation>
    <scope>IDENTIFICATION</scope>
</reference>
<feature type="domain" description="NADP-dependent oxidoreductase" evidence="5">
    <location>
        <begin position="42"/>
        <end position="315"/>
    </location>
</feature>
<dbReference type="GeneID" id="112043859"/>
<evidence type="ECO:0000313" key="7">
    <source>
        <dbReference type="RefSeq" id="XP_023935259.2"/>
    </source>
</evidence>
<proteinExistence type="predicted"/>
<dbReference type="InterPro" id="IPR018170">
    <property type="entry name" value="Aldo/ket_reductase_CS"/>
</dbReference>
<evidence type="ECO:0000256" key="4">
    <source>
        <dbReference type="SAM" id="SignalP"/>
    </source>
</evidence>
<feature type="site" description="Lowers pKa of active site Tyr" evidence="3">
    <location>
        <position position="113"/>
    </location>
</feature>
<evidence type="ECO:0000256" key="2">
    <source>
        <dbReference type="PIRSR" id="PIRSR000097-2"/>
    </source>
</evidence>
<gene>
    <name evidence="7" type="primary">LOC112043859</name>
</gene>
<dbReference type="InterPro" id="IPR020471">
    <property type="entry name" value="AKR"/>
</dbReference>
<sequence length="337" mass="38194">MFIFINFVLLFVVVYGDCPQSVPACSAPVARLNDGHLMPRFGFGTWLGLDKYQLPVPVDGEAVQLAVLAAIDAGYRHIDTASIYDDEDQVGRAVNQKIADGAVKREDMFITTKLWNDRHASAAVVAALQESLQRLNLTYVDLFLIHWPFATETKNIRPYADIDYLETWRGMVEAKRLGLASSIGVCNFNLTQLRRLWDSHELKPAVLQVETNLNQQQPELRQFCHSRGVQVVGYTPFGSLFPDRAAPDAPPPRADDPQLLAIADRHNKTVPQVVLRYLFELGVTPIPKSVTKSRIEQNRDIFDFSLDEFDRQQLRSYHTGHRVVDLKIFSDANHYPF</sequence>
<dbReference type="AlphaFoldDB" id="A0A6J1MLF5"/>
<dbReference type="PROSITE" id="PS00798">
    <property type="entry name" value="ALDOKETO_REDUCTASE_1"/>
    <property type="match status" value="1"/>
</dbReference>
<dbReference type="Proteomes" id="UP001652582">
    <property type="component" value="Chromosome 18"/>
</dbReference>
<dbReference type="InterPro" id="IPR036812">
    <property type="entry name" value="NAD(P)_OxRdtase_dom_sf"/>
</dbReference>
<evidence type="ECO:0000256" key="3">
    <source>
        <dbReference type="PIRSR" id="PIRSR000097-3"/>
    </source>
</evidence>
<keyword evidence="4" id="KW-0732">Signal</keyword>
<feature type="active site" description="Proton donor" evidence="1">
    <location>
        <position position="84"/>
    </location>
</feature>
<organism evidence="6 7">
    <name type="scientific">Bicyclus anynana</name>
    <name type="common">Squinting bush brown butterfly</name>
    <dbReference type="NCBI Taxonomy" id="110368"/>
    <lineage>
        <taxon>Eukaryota</taxon>
        <taxon>Metazoa</taxon>
        <taxon>Ecdysozoa</taxon>
        <taxon>Arthropoda</taxon>
        <taxon>Hexapoda</taxon>
        <taxon>Insecta</taxon>
        <taxon>Pterygota</taxon>
        <taxon>Neoptera</taxon>
        <taxon>Endopterygota</taxon>
        <taxon>Lepidoptera</taxon>
        <taxon>Glossata</taxon>
        <taxon>Ditrysia</taxon>
        <taxon>Papilionoidea</taxon>
        <taxon>Nymphalidae</taxon>
        <taxon>Satyrinae</taxon>
        <taxon>Satyrini</taxon>
        <taxon>Mycalesina</taxon>
        <taxon>Bicyclus</taxon>
    </lineage>
</organism>
<accession>A0A6J1MLF5</accession>
<dbReference type="PANTHER" id="PTHR11732">
    <property type="entry name" value="ALDO/KETO REDUCTASE"/>
    <property type="match status" value="1"/>
</dbReference>
<protein>
    <submittedName>
        <fullName evidence="7">Aldo-keto reductase AKR2E4 isoform X1</fullName>
    </submittedName>
</protein>
<evidence type="ECO:0000259" key="5">
    <source>
        <dbReference type="Pfam" id="PF00248"/>
    </source>
</evidence>
<feature type="binding site" evidence="2">
    <location>
        <position position="146"/>
    </location>
    <ligand>
        <name>substrate</name>
    </ligand>
</feature>
<dbReference type="RefSeq" id="XP_023935259.2">
    <property type="nucleotide sequence ID" value="XM_024079491.2"/>
</dbReference>
<dbReference type="Pfam" id="PF00248">
    <property type="entry name" value="Aldo_ket_red"/>
    <property type="match status" value="1"/>
</dbReference>
<feature type="signal peptide" evidence="4">
    <location>
        <begin position="1"/>
        <end position="16"/>
    </location>
</feature>
<keyword evidence="6" id="KW-1185">Reference proteome</keyword>
<name>A0A6J1MLF5_BICAN</name>
<dbReference type="InterPro" id="IPR023210">
    <property type="entry name" value="NADP_OxRdtase_dom"/>
</dbReference>
<dbReference type="PRINTS" id="PR00069">
    <property type="entry name" value="ALDKETRDTASE"/>
</dbReference>
<dbReference type="PROSITE" id="PS00063">
    <property type="entry name" value="ALDOKETO_REDUCTASE_3"/>
    <property type="match status" value="1"/>
</dbReference>
<evidence type="ECO:0000313" key="6">
    <source>
        <dbReference type="Proteomes" id="UP001652582"/>
    </source>
</evidence>
<dbReference type="Gene3D" id="3.20.20.100">
    <property type="entry name" value="NADP-dependent oxidoreductase domain"/>
    <property type="match status" value="1"/>
</dbReference>
<evidence type="ECO:0000256" key="1">
    <source>
        <dbReference type="PIRSR" id="PIRSR000097-1"/>
    </source>
</evidence>
<dbReference type="GO" id="GO:0016616">
    <property type="term" value="F:oxidoreductase activity, acting on the CH-OH group of donors, NAD or NADP as acceptor"/>
    <property type="evidence" value="ECO:0007669"/>
    <property type="project" value="UniProtKB-ARBA"/>
</dbReference>
<dbReference type="KEGG" id="bany:112043859"/>